<dbReference type="Gene3D" id="3.30.420.40">
    <property type="match status" value="2"/>
</dbReference>
<evidence type="ECO:0000313" key="5">
    <source>
        <dbReference type="EMBL" id="QCI19380.1"/>
    </source>
</evidence>
<keyword evidence="6" id="KW-1185">Reference proteome</keyword>
<evidence type="ECO:0000313" key="6">
    <source>
        <dbReference type="Proteomes" id="UP000298677"/>
    </source>
</evidence>
<dbReference type="NCBIfam" id="TIGR03725">
    <property type="entry name" value="T6A_YeaZ"/>
    <property type="match status" value="1"/>
</dbReference>
<dbReference type="EMBL" id="CP033012">
    <property type="protein sequence ID" value="QCI19380.1"/>
    <property type="molecule type" value="Genomic_DNA"/>
</dbReference>
<accession>A0A4D6XZE5</accession>
<dbReference type="GO" id="GO:0016740">
    <property type="term" value="F:transferase activity"/>
    <property type="evidence" value="ECO:0007669"/>
    <property type="project" value="UniProtKB-KW"/>
</dbReference>
<evidence type="ECO:0000256" key="1">
    <source>
        <dbReference type="ARBA" id="ARBA00010493"/>
    </source>
</evidence>
<dbReference type="AlphaFoldDB" id="A0A4D6XZE5"/>
<name>A0A4D6XZE5_9GAMM</name>
<evidence type="ECO:0000259" key="4">
    <source>
        <dbReference type="Pfam" id="PF00814"/>
    </source>
</evidence>
<evidence type="ECO:0000256" key="2">
    <source>
        <dbReference type="ARBA" id="ARBA00019012"/>
    </source>
</evidence>
<dbReference type="Pfam" id="PF00814">
    <property type="entry name" value="TsaD"/>
    <property type="match status" value="1"/>
</dbReference>
<feature type="domain" description="Gcp-like" evidence="4">
    <location>
        <begin position="39"/>
        <end position="134"/>
    </location>
</feature>
<dbReference type="Proteomes" id="UP000298677">
    <property type="component" value="Chromosome"/>
</dbReference>
<dbReference type="CDD" id="cd24032">
    <property type="entry name" value="ASKHA_NBD_TsaB"/>
    <property type="match status" value="1"/>
</dbReference>
<dbReference type="GO" id="GO:0002949">
    <property type="term" value="P:tRNA threonylcarbamoyladenosine modification"/>
    <property type="evidence" value="ECO:0007669"/>
    <property type="project" value="InterPro"/>
</dbReference>
<comment type="similarity">
    <text evidence="1">Belongs to the KAE1 / TsaD family. TsaB subfamily.</text>
</comment>
<protein>
    <recommendedName>
        <fullName evidence="2">tRNA threonylcarbamoyladenosine biosynthesis protein TsaB</fullName>
    </recommendedName>
    <alternativeName>
        <fullName evidence="3">t(6)A37 threonylcarbamoyladenosine biosynthesis protein TsaB</fullName>
    </alternativeName>
</protein>
<keyword evidence="5" id="KW-0808">Transferase</keyword>
<gene>
    <name evidence="5" type="primary">tsaB</name>
    <name evidence="5" type="ORF">D9V65_01310</name>
</gene>
<evidence type="ECO:0000256" key="3">
    <source>
        <dbReference type="ARBA" id="ARBA00032446"/>
    </source>
</evidence>
<sequence>MCLNILAIDMTFSYASIALLKNKNIHTISSFNIRKKDINVYNCINSLLASKGIQVHDLDYISFSKGPGNFTGLRMSCNIAQGLSLGLKIPILCVSTFILMAEEVFKKKNFNKVIVAMQATKEKFYWGKYKRNKNGFWFGEKTESLLDKEDILKKIKMINSEYISVGSAWSKIPNKNRCIKNIKEITYPNIRYIFPSSLLHIQKNLTFSADKIEPVYLGRYTF</sequence>
<dbReference type="OrthoDB" id="9809995at2"/>
<proteinExistence type="inferred from homology"/>
<organism evidence="5 6">
    <name type="scientific">Buchnera aphidicola</name>
    <name type="common">Anoecia oenotherae</name>
    <dbReference type="NCBI Taxonomy" id="1241833"/>
    <lineage>
        <taxon>Bacteria</taxon>
        <taxon>Pseudomonadati</taxon>
        <taxon>Pseudomonadota</taxon>
        <taxon>Gammaproteobacteria</taxon>
        <taxon>Enterobacterales</taxon>
        <taxon>Erwiniaceae</taxon>
        <taxon>Buchnera</taxon>
    </lineage>
</organism>
<dbReference type="InterPro" id="IPR022496">
    <property type="entry name" value="T6A_TsaB"/>
</dbReference>
<dbReference type="RefSeq" id="WP_158341784.1">
    <property type="nucleotide sequence ID" value="NZ_CP033012.1"/>
</dbReference>
<dbReference type="InterPro" id="IPR000905">
    <property type="entry name" value="Gcp-like_dom"/>
</dbReference>
<reference evidence="5 6" key="1">
    <citation type="submission" date="2018-10" db="EMBL/GenBank/DDBJ databases">
        <title>Comparative functional genomics of the obligate endosymbiont Buchnera aphidicola.</title>
        <authorList>
            <person name="Chong R.A."/>
        </authorList>
    </citation>
    <scope>NUCLEOTIDE SEQUENCE [LARGE SCALE GENOMIC DNA]</scope>
    <source>
        <strain evidence="5 6">Aoe</strain>
    </source>
</reference>
<dbReference type="SUPFAM" id="SSF53067">
    <property type="entry name" value="Actin-like ATPase domain"/>
    <property type="match status" value="2"/>
</dbReference>
<dbReference type="InterPro" id="IPR043129">
    <property type="entry name" value="ATPase_NBD"/>
</dbReference>